<dbReference type="PRINTS" id="PR00413">
    <property type="entry name" value="HADHALOGNASE"/>
</dbReference>
<proteinExistence type="predicted"/>
<evidence type="ECO:0000313" key="1">
    <source>
        <dbReference type="EMBL" id="GAA4252093.1"/>
    </source>
</evidence>
<dbReference type="Gene3D" id="1.10.150.240">
    <property type="entry name" value="Putative phosphatase, domain 2"/>
    <property type="match status" value="1"/>
</dbReference>
<dbReference type="SUPFAM" id="SSF56784">
    <property type="entry name" value="HAD-like"/>
    <property type="match status" value="1"/>
</dbReference>
<dbReference type="RefSeq" id="WP_345129302.1">
    <property type="nucleotide sequence ID" value="NZ_BAABAT010000012.1"/>
</dbReference>
<dbReference type="SFLD" id="SFLDG01129">
    <property type="entry name" value="C1.5:_HAD__Beta-PGM__Phosphata"/>
    <property type="match status" value="1"/>
</dbReference>
<dbReference type="InterPro" id="IPR036412">
    <property type="entry name" value="HAD-like_sf"/>
</dbReference>
<dbReference type="PANTHER" id="PTHR43481">
    <property type="entry name" value="FRUCTOSE-1-PHOSPHATE PHOSPHATASE"/>
    <property type="match status" value="1"/>
</dbReference>
<sequence>MVDDIEGLIFDFDGLLMQTETTLLECWRTEWAHHGLRLDETTFFADHGGDTSEQHYADLAAAVGPAYDRAASHARRLAHRDLLHQTLDLAPGMRAWLDEAAGLGLPLAVASSSPRHWVHGHLNRRGELDRFAVRACGDEVTGHKPDPSVYLLALTRLGIPAARAVAFEDTPHGVAAAKAAGLRCVAIPNPYTDPTRFGAADLVLRSALDAPLAAVLRSVASSVRSQV</sequence>
<dbReference type="InterPro" id="IPR051806">
    <property type="entry name" value="HAD-like_SPP"/>
</dbReference>
<dbReference type="GO" id="GO:0016787">
    <property type="term" value="F:hydrolase activity"/>
    <property type="evidence" value="ECO:0007669"/>
    <property type="project" value="UniProtKB-KW"/>
</dbReference>
<dbReference type="InterPro" id="IPR023198">
    <property type="entry name" value="PGP-like_dom2"/>
</dbReference>
<dbReference type="InterPro" id="IPR023214">
    <property type="entry name" value="HAD_sf"/>
</dbReference>
<dbReference type="SFLD" id="SFLDS00003">
    <property type="entry name" value="Haloacid_Dehalogenase"/>
    <property type="match status" value="1"/>
</dbReference>
<dbReference type="PANTHER" id="PTHR43481:SF4">
    <property type="entry name" value="GLYCEROL-1-PHOSPHATE PHOSPHOHYDROLASE 1-RELATED"/>
    <property type="match status" value="1"/>
</dbReference>
<comment type="caution">
    <text evidence="1">The sequence shown here is derived from an EMBL/GenBank/DDBJ whole genome shotgun (WGS) entry which is preliminary data.</text>
</comment>
<dbReference type="Proteomes" id="UP001500620">
    <property type="component" value="Unassembled WGS sequence"/>
</dbReference>
<dbReference type="EMBL" id="BAABAT010000012">
    <property type="protein sequence ID" value="GAA4252093.1"/>
    <property type="molecule type" value="Genomic_DNA"/>
</dbReference>
<organism evidence="1 2">
    <name type="scientific">Dactylosporangium darangshiense</name>
    <dbReference type="NCBI Taxonomy" id="579108"/>
    <lineage>
        <taxon>Bacteria</taxon>
        <taxon>Bacillati</taxon>
        <taxon>Actinomycetota</taxon>
        <taxon>Actinomycetes</taxon>
        <taxon>Micromonosporales</taxon>
        <taxon>Micromonosporaceae</taxon>
        <taxon>Dactylosporangium</taxon>
    </lineage>
</organism>
<dbReference type="InterPro" id="IPR006439">
    <property type="entry name" value="HAD-SF_hydro_IA"/>
</dbReference>
<keyword evidence="2" id="KW-1185">Reference proteome</keyword>
<protein>
    <submittedName>
        <fullName evidence="1">HAD family hydrolase</fullName>
    </submittedName>
</protein>
<accession>A0ABP8DBP4</accession>
<gene>
    <name evidence="1" type="ORF">GCM10022255_047260</name>
</gene>
<evidence type="ECO:0000313" key="2">
    <source>
        <dbReference type="Proteomes" id="UP001500620"/>
    </source>
</evidence>
<dbReference type="InterPro" id="IPR041492">
    <property type="entry name" value="HAD_2"/>
</dbReference>
<keyword evidence="1" id="KW-0378">Hydrolase</keyword>
<dbReference type="NCBIfam" id="TIGR01509">
    <property type="entry name" value="HAD-SF-IA-v3"/>
    <property type="match status" value="1"/>
</dbReference>
<reference evidence="2" key="1">
    <citation type="journal article" date="2019" name="Int. J. Syst. Evol. Microbiol.">
        <title>The Global Catalogue of Microorganisms (GCM) 10K type strain sequencing project: providing services to taxonomists for standard genome sequencing and annotation.</title>
        <authorList>
            <consortium name="The Broad Institute Genomics Platform"/>
            <consortium name="The Broad Institute Genome Sequencing Center for Infectious Disease"/>
            <person name="Wu L."/>
            <person name="Ma J."/>
        </authorList>
    </citation>
    <scope>NUCLEOTIDE SEQUENCE [LARGE SCALE GENOMIC DNA]</scope>
    <source>
        <strain evidence="2">JCM 17441</strain>
    </source>
</reference>
<dbReference type="Gene3D" id="3.40.50.1000">
    <property type="entry name" value="HAD superfamily/HAD-like"/>
    <property type="match status" value="1"/>
</dbReference>
<name>A0ABP8DBP4_9ACTN</name>
<dbReference type="Pfam" id="PF13419">
    <property type="entry name" value="HAD_2"/>
    <property type="match status" value="1"/>
</dbReference>